<organism evidence="1 2">
    <name type="scientific">Vararia minispora EC-137</name>
    <dbReference type="NCBI Taxonomy" id="1314806"/>
    <lineage>
        <taxon>Eukaryota</taxon>
        <taxon>Fungi</taxon>
        <taxon>Dikarya</taxon>
        <taxon>Basidiomycota</taxon>
        <taxon>Agaricomycotina</taxon>
        <taxon>Agaricomycetes</taxon>
        <taxon>Russulales</taxon>
        <taxon>Lachnocladiaceae</taxon>
        <taxon>Vararia</taxon>
    </lineage>
</organism>
<reference evidence="1" key="2">
    <citation type="journal article" date="2022" name="New Phytol.">
        <title>Evolutionary transition to the ectomycorrhizal habit in the genomes of a hyperdiverse lineage of mushroom-forming fungi.</title>
        <authorList>
            <person name="Looney B."/>
            <person name="Miyauchi S."/>
            <person name="Morin E."/>
            <person name="Drula E."/>
            <person name="Courty P.E."/>
            <person name="Kohler A."/>
            <person name="Kuo A."/>
            <person name="LaButti K."/>
            <person name="Pangilinan J."/>
            <person name="Lipzen A."/>
            <person name="Riley R."/>
            <person name="Andreopoulos W."/>
            <person name="He G."/>
            <person name="Johnson J."/>
            <person name="Nolan M."/>
            <person name="Tritt A."/>
            <person name="Barry K.W."/>
            <person name="Grigoriev I.V."/>
            <person name="Nagy L.G."/>
            <person name="Hibbett D."/>
            <person name="Henrissat B."/>
            <person name="Matheny P.B."/>
            <person name="Labbe J."/>
            <person name="Martin F.M."/>
        </authorList>
    </citation>
    <scope>NUCLEOTIDE SEQUENCE</scope>
    <source>
        <strain evidence="1">EC-137</strain>
    </source>
</reference>
<gene>
    <name evidence="1" type="ORF">K488DRAFT_89926</name>
</gene>
<name>A0ACB8Q9F1_9AGAM</name>
<dbReference type="EMBL" id="MU273772">
    <property type="protein sequence ID" value="KAI0028252.1"/>
    <property type="molecule type" value="Genomic_DNA"/>
</dbReference>
<sequence>MLAVTVAAPVRVVDGILDKRYYLCLMVWTTVVTEGTLMDIWAMWLNAWLSPKGREPPRRSSADIQDQQLPEPATLPELDVKIPHDQAMQTEIQAECYGLTPHPHPTAPHHNDGNTPNIGYNASDTSSSARLN</sequence>
<proteinExistence type="predicted"/>
<evidence type="ECO:0000313" key="1">
    <source>
        <dbReference type="EMBL" id="KAI0028252.1"/>
    </source>
</evidence>
<protein>
    <submittedName>
        <fullName evidence="1">Uncharacterized protein</fullName>
    </submittedName>
</protein>
<reference evidence="1" key="1">
    <citation type="submission" date="2021-02" db="EMBL/GenBank/DDBJ databases">
        <authorList>
            <consortium name="DOE Joint Genome Institute"/>
            <person name="Ahrendt S."/>
            <person name="Looney B.P."/>
            <person name="Miyauchi S."/>
            <person name="Morin E."/>
            <person name="Drula E."/>
            <person name="Courty P.E."/>
            <person name="Chicoki N."/>
            <person name="Fauchery L."/>
            <person name="Kohler A."/>
            <person name="Kuo A."/>
            <person name="Labutti K."/>
            <person name="Pangilinan J."/>
            <person name="Lipzen A."/>
            <person name="Riley R."/>
            <person name="Andreopoulos W."/>
            <person name="He G."/>
            <person name="Johnson J."/>
            <person name="Barry K.W."/>
            <person name="Grigoriev I.V."/>
            <person name="Nagy L."/>
            <person name="Hibbett D."/>
            <person name="Henrissat B."/>
            <person name="Matheny P.B."/>
            <person name="Labbe J."/>
            <person name="Martin F."/>
        </authorList>
    </citation>
    <scope>NUCLEOTIDE SEQUENCE</scope>
    <source>
        <strain evidence="1">EC-137</strain>
    </source>
</reference>
<keyword evidence="2" id="KW-1185">Reference proteome</keyword>
<comment type="caution">
    <text evidence="1">The sequence shown here is derived from an EMBL/GenBank/DDBJ whole genome shotgun (WGS) entry which is preliminary data.</text>
</comment>
<accession>A0ACB8Q9F1</accession>
<evidence type="ECO:0000313" key="2">
    <source>
        <dbReference type="Proteomes" id="UP000814128"/>
    </source>
</evidence>
<dbReference type="Proteomes" id="UP000814128">
    <property type="component" value="Unassembled WGS sequence"/>
</dbReference>